<dbReference type="InterPro" id="IPR014721">
    <property type="entry name" value="Ribsml_uS5_D2-typ_fold_subgr"/>
</dbReference>
<keyword evidence="4 10" id="KW-0418">Kinase</keyword>
<dbReference type="eggNOG" id="COG0153">
    <property type="taxonomic scope" value="Bacteria"/>
</dbReference>
<dbReference type="RefSeq" id="WP_003928580.1">
    <property type="nucleotide sequence ID" value="NZ_JH814684.1"/>
</dbReference>
<evidence type="ECO:0000313" key="10">
    <source>
        <dbReference type="EMBL" id="EJZ06223.1"/>
    </source>
</evidence>
<dbReference type="PRINTS" id="PR00473">
    <property type="entry name" value="GALCTOKINASE"/>
</dbReference>
<evidence type="ECO:0000256" key="5">
    <source>
        <dbReference type="ARBA" id="ARBA00022840"/>
    </source>
</evidence>
<comment type="caution">
    <text evidence="10">The sequence shown here is derived from an EMBL/GenBank/DDBJ whole genome shotgun (WGS) entry which is preliminary data.</text>
</comment>
<evidence type="ECO:0000256" key="1">
    <source>
        <dbReference type="ARBA" id="ARBA00006566"/>
    </source>
</evidence>
<dbReference type="AlphaFoldDB" id="K0UUE9"/>
<dbReference type="GO" id="GO:0005829">
    <property type="term" value="C:cytosol"/>
    <property type="evidence" value="ECO:0007669"/>
    <property type="project" value="TreeGrafter"/>
</dbReference>
<dbReference type="InterPro" id="IPR006204">
    <property type="entry name" value="GHMP_kinase_N_dom"/>
</dbReference>
<dbReference type="GO" id="GO:0006012">
    <property type="term" value="P:galactose metabolic process"/>
    <property type="evidence" value="ECO:0007669"/>
    <property type="project" value="UniProtKB-KW"/>
</dbReference>
<dbReference type="PATRIC" id="fig|1194972.3.peg.4513"/>
<dbReference type="GO" id="GO:0005524">
    <property type="term" value="F:ATP binding"/>
    <property type="evidence" value="ECO:0007669"/>
    <property type="project" value="UniProtKB-KW"/>
</dbReference>
<keyword evidence="6" id="KW-0299">Galactose metabolism</keyword>
<evidence type="ECO:0000256" key="6">
    <source>
        <dbReference type="ARBA" id="ARBA00023144"/>
    </source>
</evidence>
<dbReference type="PANTHER" id="PTHR10457">
    <property type="entry name" value="MEVALONATE KINASE/GALACTOKINASE"/>
    <property type="match status" value="1"/>
</dbReference>
<keyword evidence="6" id="KW-0119">Carbohydrate metabolism</keyword>
<dbReference type="InterPro" id="IPR006203">
    <property type="entry name" value="GHMP_knse_ATP-bd_CS"/>
</dbReference>
<feature type="domain" description="Galactokinase N-terminal" evidence="9">
    <location>
        <begin position="28"/>
        <end position="75"/>
    </location>
</feature>
<name>K0UUE9_MYCVA</name>
<keyword evidence="5" id="KW-0067">ATP-binding</keyword>
<dbReference type="SUPFAM" id="SSF55060">
    <property type="entry name" value="GHMP Kinase, C-terminal domain"/>
    <property type="match status" value="1"/>
</dbReference>
<dbReference type="Gene3D" id="3.30.230.10">
    <property type="match status" value="1"/>
</dbReference>
<dbReference type="Pfam" id="PF10509">
    <property type="entry name" value="GalKase_gal_bdg"/>
    <property type="match status" value="1"/>
</dbReference>
<evidence type="ECO:0000313" key="11">
    <source>
        <dbReference type="Proteomes" id="UP000006072"/>
    </source>
</evidence>
<dbReference type="HOGENOM" id="CLU_017814_2_1_11"/>
<keyword evidence="3" id="KW-0547">Nucleotide-binding</keyword>
<sequence>MSVSSSTRPRRLLPPVPDRALAENVTAAFTDAFDAAPQGVWIAPGRANIIGEHVDYVGGRVVPFALPYATAVAVRIRSDDVVRCTSTGPQQDWIGRAGDVGPGTPSGWAGYAAGVLWAMAYHESIARMPGADIAVTSTVPQGAGLSSSAALECAVALAVAELSGVATDDAGRAVLARDCATAENVVVGAATGLMDQSVSLRARRGHAMVLDCADGTVEHVAVDDVNPDLALMVINTNSPHRLVQGDYGRCRTLVEQACARVDREVLDGATEVDVQDVVDLATLGAHHLRRPLRHVLTEVRRVHAAVGRLRAADLAAVGPLLSASHRSLRDDLGVSSVELDSAVEAALGAGALGARMIGGGFGGSVLALVDAADTATVAEAVLRRAHDDGLPRPRFLAADCAAAARRVY</sequence>
<protein>
    <submittedName>
        <fullName evidence="10">Galactokinase</fullName>
    </submittedName>
</protein>
<comment type="similarity">
    <text evidence="1">Belongs to the GHMP kinase family. GalK subfamily.</text>
</comment>
<dbReference type="EMBL" id="ALQA01000062">
    <property type="protein sequence ID" value="EJZ06223.1"/>
    <property type="molecule type" value="Genomic_DNA"/>
</dbReference>
<proteinExistence type="inferred from homology"/>
<dbReference type="PRINTS" id="PR00959">
    <property type="entry name" value="MEVGALKINASE"/>
</dbReference>
<evidence type="ECO:0000256" key="3">
    <source>
        <dbReference type="ARBA" id="ARBA00022741"/>
    </source>
</evidence>
<feature type="domain" description="GHMP kinase C-terminal" evidence="8">
    <location>
        <begin position="309"/>
        <end position="383"/>
    </location>
</feature>
<dbReference type="GO" id="GO:0004335">
    <property type="term" value="F:galactokinase activity"/>
    <property type="evidence" value="ECO:0007669"/>
    <property type="project" value="InterPro"/>
</dbReference>
<dbReference type="Pfam" id="PF00288">
    <property type="entry name" value="GHMP_kinases_N"/>
    <property type="match status" value="1"/>
</dbReference>
<dbReference type="Pfam" id="PF08544">
    <property type="entry name" value="GHMP_kinases_C"/>
    <property type="match status" value="1"/>
</dbReference>
<keyword evidence="2" id="KW-0808">Transferase</keyword>
<keyword evidence="11" id="KW-1185">Reference proteome</keyword>
<feature type="domain" description="GHMP kinase N-terminal" evidence="7">
    <location>
        <begin position="114"/>
        <end position="200"/>
    </location>
</feature>
<dbReference type="Gene3D" id="3.30.70.890">
    <property type="entry name" value="GHMP kinase, C-terminal domain"/>
    <property type="match status" value="1"/>
</dbReference>
<dbReference type="InterPro" id="IPR013750">
    <property type="entry name" value="GHMP_kinase_C_dom"/>
</dbReference>
<evidence type="ECO:0000256" key="2">
    <source>
        <dbReference type="ARBA" id="ARBA00022679"/>
    </source>
</evidence>
<dbReference type="InterPro" id="IPR019539">
    <property type="entry name" value="GalKase_N"/>
</dbReference>
<dbReference type="InterPro" id="IPR019741">
    <property type="entry name" value="Galactokinase_CS"/>
</dbReference>
<dbReference type="PANTHER" id="PTHR10457:SF7">
    <property type="entry name" value="GALACTOKINASE-RELATED"/>
    <property type="match status" value="1"/>
</dbReference>
<dbReference type="InterPro" id="IPR006206">
    <property type="entry name" value="Mevalonate/galactokinase"/>
</dbReference>
<dbReference type="InterPro" id="IPR000705">
    <property type="entry name" value="Galactokinase"/>
</dbReference>
<dbReference type="SUPFAM" id="SSF54211">
    <property type="entry name" value="Ribosomal protein S5 domain 2-like"/>
    <property type="match status" value="1"/>
</dbReference>
<reference evidence="10 11" key="1">
    <citation type="journal article" date="2012" name="J. Bacteriol.">
        <title>Complete Genome Sequence of Mycobacterium vaccae Type Strain ATCC 25954.</title>
        <authorList>
            <person name="Ho Y.S."/>
            <person name="Adroub S.A."/>
            <person name="Abadi M."/>
            <person name="Al Alwan B."/>
            <person name="Alkhateeb R."/>
            <person name="Gao G."/>
            <person name="Ragab A."/>
            <person name="Ali S."/>
            <person name="van Soolingen D."/>
            <person name="Bitter W."/>
            <person name="Pain A."/>
            <person name="Abdallah A.M."/>
        </authorList>
    </citation>
    <scope>NUCLEOTIDE SEQUENCE [LARGE SCALE GENOMIC DNA]</scope>
    <source>
        <strain evidence="10 11">ATCC 25954</strain>
    </source>
</reference>
<evidence type="ECO:0000256" key="4">
    <source>
        <dbReference type="ARBA" id="ARBA00022777"/>
    </source>
</evidence>
<dbReference type="Proteomes" id="UP000006072">
    <property type="component" value="Unassembled WGS sequence"/>
</dbReference>
<evidence type="ECO:0000259" key="7">
    <source>
        <dbReference type="Pfam" id="PF00288"/>
    </source>
</evidence>
<dbReference type="InterPro" id="IPR020568">
    <property type="entry name" value="Ribosomal_Su5_D2-typ_SF"/>
</dbReference>
<organism evidence="10 11">
    <name type="scientific">Mycolicibacterium vaccae ATCC 25954</name>
    <dbReference type="NCBI Taxonomy" id="1194972"/>
    <lineage>
        <taxon>Bacteria</taxon>
        <taxon>Bacillati</taxon>
        <taxon>Actinomycetota</taxon>
        <taxon>Actinomycetes</taxon>
        <taxon>Mycobacteriales</taxon>
        <taxon>Mycobacteriaceae</taxon>
        <taxon>Mycolicibacterium</taxon>
    </lineage>
</organism>
<evidence type="ECO:0000259" key="9">
    <source>
        <dbReference type="Pfam" id="PF10509"/>
    </source>
</evidence>
<dbReference type="PROSITE" id="PS00627">
    <property type="entry name" value="GHMP_KINASES_ATP"/>
    <property type="match status" value="1"/>
</dbReference>
<gene>
    <name evidence="10" type="ORF">MVAC_22645</name>
</gene>
<dbReference type="PIRSF" id="PIRSF000530">
    <property type="entry name" value="Galactokinase"/>
    <property type="match status" value="1"/>
</dbReference>
<dbReference type="InterPro" id="IPR036554">
    <property type="entry name" value="GHMP_kinase_C_sf"/>
</dbReference>
<accession>K0UUE9</accession>
<dbReference type="PROSITE" id="PS00106">
    <property type="entry name" value="GALACTOKINASE"/>
    <property type="match status" value="1"/>
</dbReference>
<evidence type="ECO:0000259" key="8">
    <source>
        <dbReference type="Pfam" id="PF08544"/>
    </source>
</evidence>